<dbReference type="SUPFAM" id="SSF81606">
    <property type="entry name" value="PP2C-like"/>
    <property type="match status" value="1"/>
</dbReference>
<evidence type="ECO:0000313" key="3">
    <source>
        <dbReference type="Proteomes" id="UP000001441"/>
    </source>
</evidence>
<gene>
    <name evidence="2" type="ordered locus">Alvin_1030</name>
</gene>
<dbReference type="STRING" id="572477.Alvin_1030"/>
<dbReference type="InterPro" id="IPR036457">
    <property type="entry name" value="PPM-type-like_dom_sf"/>
</dbReference>
<dbReference type="Pfam" id="PF13672">
    <property type="entry name" value="PP2C_2"/>
    <property type="match status" value="1"/>
</dbReference>
<dbReference type="AlphaFoldDB" id="D3RRR5"/>
<dbReference type="EMBL" id="CP001896">
    <property type="protein sequence ID" value="ADC61969.1"/>
    <property type="molecule type" value="Genomic_DNA"/>
</dbReference>
<dbReference type="RefSeq" id="WP_012970245.1">
    <property type="nucleotide sequence ID" value="NC_013851.1"/>
</dbReference>
<accession>D3RRR5</accession>
<dbReference type="eggNOG" id="COG0631">
    <property type="taxonomic scope" value="Bacteria"/>
</dbReference>
<organism evidence="2 3">
    <name type="scientific">Allochromatium vinosum (strain ATCC 17899 / DSM 180 / NBRC 103801 / NCIMB 10441 / D)</name>
    <name type="common">Chromatium vinosum</name>
    <dbReference type="NCBI Taxonomy" id="572477"/>
    <lineage>
        <taxon>Bacteria</taxon>
        <taxon>Pseudomonadati</taxon>
        <taxon>Pseudomonadota</taxon>
        <taxon>Gammaproteobacteria</taxon>
        <taxon>Chromatiales</taxon>
        <taxon>Chromatiaceae</taxon>
        <taxon>Allochromatium</taxon>
    </lineage>
</organism>
<proteinExistence type="predicted"/>
<keyword evidence="3" id="KW-1185">Reference proteome</keyword>
<dbReference type="Proteomes" id="UP000001441">
    <property type="component" value="Chromosome"/>
</dbReference>
<dbReference type="Gene3D" id="3.60.40.10">
    <property type="entry name" value="PPM-type phosphatase domain"/>
    <property type="match status" value="1"/>
</dbReference>
<dbReference type="Gene3D" id="2.60.40.10">
    <property type="entry name" value="Immunoglobulins"/>
    <property type="match status" value="1"/>
</dbReference>
<dbReference type="InterPro" id="IPR013783">
    <property type="entry name" value="Ig-like_fold"/>
</dbReference>
<feature type="domain" description="PPM-type phosphatase" evidence="1">
    <location>
        <begin position="133"/>
        <end position="379"/>
    </location>
</feature>
<dbReference type="HOGENOM" id="CLU_027874_2_0_6"/>
<name>D3RRR5_ALLVD</name>
<sequence length="402" mass="43819">MSAQDTTTRISFYVPNARVGVEYAARIEARGIEGQTLIVQEVEIPAGFGLRFDPGSGELRGTPLTAGDHRLPLRWSSGKGAGHSGECLLIVNPDPRSLWRVVEPPEDAPYRKPHTDSRLLQAEEAGLIAASRRGRSHEHAGRFREDDYRIALDAENGWSLLIVADGAGSARFSREGSRLAVTIAGEHLLSSLRGDQGAHLNAVLANWDTEPDASAKTLGSAFQDRFHEAANRAIQAIEQEAATRSAQPRDYATTLLAAVVRRQGQATFVASFWMGDGAIAAYGPRGRVRLMGRPDSGEFAGQTRFLDRAALADQSFARRIGLGCFQDLTAVLLMTDGVSDPRFETDSGLADPGRWDALWDELAPVLDAAEPDRALVDWLGFFSPGDHDDRTLALYWLKTKED</sequence>
<dbReference type="KEGG" id="alv:Alvin_1030"/>
<protein>
    <recommendedName>
        <fullName evidence="1">PPM-type phosphatase domain-containing protein</fullName>
    </recommendedName>
</protein>
<dbReference type="OrthoDB" id="963478at2"/>
<dbReference type="InterPro" id="IPR001932">
    <property type="entry name" value="PPM-type_phosphatase-like_dom"/>
</dbReference>
<reference evidence="2 3" key="1">
    <citation type="journal article" date="2011" name="Stand. Genomic Sci.">
        <title>Complete genome sequence of Allochromatium vinosum DSM 180(T).</title>
        <authorList>
            <person name="Weissgerber T."/>
            <person name="Zigann R."/>
            <person name="Bruce D."/>
            <person name="Chang Y.J."/>
            <person name="Detter J.C."/>
            <person name="Han C."/>
            <person name="Hauser L."/>
            <person name="Jeffries C.D."/>
            <person name="Land M."/>
            <person name="Munk A.C."/>
            <person name="Tapia R."/>
            <person name="Dahl C."/>
        </authorList>
    </citation>
    <scope>NUCLEOTIDE SEQUENCE [LARGE SCALE GENOMIC DNA]</scope>
    <source>
        <strain evidence="3">ATCC 17899 / DSM 180 / NBRC 103801 / NCIMB 10441 / D</strain>
    </source>
</reference>
<evidence type="ECO:0000259" key="1">
    <source>
        <dbReference type="Pfam" id="PF13672"/>
    </source>
</evidence>
<evidence type="ECO:0000313" key="2">
    <source>
        <dbReference type="EMBL" id="ADC61969.1"/>
    </source>
</evidence>